<dbReference type="InterPro" id="IPR007039">
    <property type="entry name" value="TrbC/VirB2"/>
</dbReference>
<evidence type="ECO:0000313" key="4">
    <source>
        <dbReference type="EMBL" id="MWV55297.1"/>
    </source>
</evidence>
<sequence length="105" mass="10754">MKPQLSARVALLAGMLLLLAAHPVFASSTGMPWETPLNQLLDSLTGPVSRVLGAVAIVGLGIGVAFSEGGGMMRKALWVVMGLAIAFNALTWGLSFMGFGGGVIV</sequence>
<evidence type="ECO:0000256" key="2">
    <source>
        <dbReference type="SAM" id="SignalP"/>
    </source>
</evidence>
<accession>A0A5M8I657</accession>
<evidence type="ECO:0000256" key="1">
    <source>
        <dbReference type="SAM" id="Phobius"/>
    </source>
</evidence>
<gene>
    <name evidence="3" type="ORF">FP507_10635</name>
    <name evidence="4" type="ORF">GJ685_09610</name>
</gene>
<dbReference type="AlphaFoldDB" id="A0A5M8I657"/>
<keyword evidence="5" id="KW-1185">Reference proteome</keyword>
<dbReference type="EMBL" id="VMRG01000003">
    <property type="protein sequence ID" value="KAA6230470.1"/>
    <property type="molecule type" value="Genomic_DNA"/>
</dbReference>
<reference evidence="3" key="1">
    <citation type="submission" date="2019-07" db="EMBL/GenBank/DDBJ databases">
        <title>Draft genome Sequence of Chlorobium phaeovibrioides sp. strain PhvTcv-s14, from the Phylum Chlorobi.</title>
        <authorList>
            <person name="Babenko V."/>
            <person name="Boldyreva D."/>
            <person name="Kanygina A."/>
            <person name="Selezneva O."/>
            <person name="Akopiyan T."/>
            <person name="Lunina O."/>
        </authorList>
    </citation>
    <scope>NUCLEOTIDE SEQUENCE [LARGE SCALE GENOMIC DNA]</scope>
    <source>
        <strain evidence="3">GrTcv12</strain>
        <plasmid evidence="3">pl1</plasmid>
    </source>
</reference>
<keyword evidence="2" id="KW-0732">Signal</keyword>
<feature type="signal peptide" evidence="2">
    <location>
        <begin position="1"/>
        <end position="26"/>
    </location>
</feature>
<feature type="chain" id="PRO_5024401813" evidence="2">
    <location>
        <begin position="27"/>
        <end position="105"/>
    </location>
</feature>
<feature type="transmembrane region" description="Helical" evidence="1">
    <location>
        <begin position="50"/>
        <end position="69"/>
    </location>
</feature>
<keyword evidence="1" id="KW-0812">Transmembrane</keyword>
<evidence type="ECO:0000313" key="5">
    <source>
        <dbReference type="Proteomes" id="UP000489351"/>
    </source>
</evidence>
<proteinExistence type="predicted"/>
<dbReference type="RefSeq" id="WP_151418921.1">
    <property type="nucleotide sequence ID" value="NZ_CM018433.1"/>
</dbReference>
<evidence type="ECO:0000313" key="3">
    <source>
        <dbReference type="EMBL" id="KAA6230470.1"/>
    </source>
</evidence>
<dbReference type="Pfam" id="PF04956">
    <property type="entry name" value="TrbC"/>
    <property type="match status" value="1"/>
</dbReference>
<keyword evidence="1" id="KW-1133">Transmembrane helix</keyword>
<name>A0A5M8I657_CHLPH</name>
<protein>
    <submittedName>
        <fullName evidence="4">Conjugal transfer protein TrbC</fullName>
    </submittedName>
    <submittedName>
        <fullName evidence="3">TrbC/VirB2 family protein</fullName>
    </submittedName>
</protein>
<keyword evidence="3" id="KW-0614">Plasmid</keyword>
<keyword evidence="1" id="KW-0472">Membrane</keyword>
<dbReference type="Proteomes" id="UP000327458">
    <property type="component" value="Plasmid pl1"/>
</dbReference>
<dbReference type="Proteomes" id="UP000489351">
    <property type="component" value="Unassembled WGS sequence"/>
</dbReference>
<organism evidence="3">
    <name type="scientific">Chlorobium phaeovibrioides</name>
    <dbReference type="NCBI Taxonomy" id="1094"/>
    <lineage>
        <taxon>Bacteria</taxon>
        <taxon>Pseudomonadati</taxon>
        <taxon>Chlorobiota</taxon>
        <taxon>Chlorobiia</taxon>
        <taxon>Chlorobiales</taxon>
        <taxon>Chlorobiaceae</taxon>
        <taxon>Chlorobium/Pelodictyon group</taxon>
        <taxon>Chlorobium</taxon>
    </lineage>
</organism>
<comment type="caution">
    <text evidence="3">The sequence shown here is derived from an EMBL/GenBank/DDBJ whole genome shotgun (WGS) entry which is preliminary data.</text>
</comment>
<reference evidence="4 5" key="2">
    <citation type="submission" date="2019-11" db="EMBL/GenBank/DDBJ databases">
        <title>Green- and brown-colored morphotypes of Chlorobia in the stratified aquatic ecosystems of Kandalaksha Gulf (White Sea): A model for study of the accessory genome evolution.</title>
        <authorList>
            <person name="Grouzdev D.S."/>
        </authorList>
    </citation>
    <scope>NUCLEOTIDE SEQUENCE [LARGE SCALE GENOMIC DNA]</scope>
    <source>
        <strain evidence="4 5">ZM</strain>
    </source>
</reference>
<geneLocation type="plasmid" evidence="3">
    <name>pl1</name>
</geneLocation>
<feature type="transmembrane region" description="Helical" evidence="1">
    <location>
        <begin position="76"/>
        <end position="99"/>
    </location>
</feature>
<dbReference type="EMBL" id="WUBZ01000104">
    <property type="protein sequence ID" value="MWV55297.1"/>
    <property type="molecule type" value="Genomic_DNA"/>
</dbReference>